<dbReference type="AlphaFoldDB" id="A0A8J2NHL8"/>
<evidence type="ECO:0000313" key="1">
    <source>
        <dbReference type="EMBL" id="CAG7566003.1"/>
    </source>
</evidence>
<comment type="caution">
    <text evidence="1">The sequence shown here is derived from an EMBL/GenBank/DDBJ whole genome shotgun (WGS) entry which is preliminary data.</text>
</comment>
<reference evidence="1" key="1">
    <citation type="submission" date="2021-05" db="EMBL/GenBank/DDBJ databases">
        <authorList>
            <person name="Khan N."/>
        </authorList>
    </citation>
    <scope>NUCLEOTIDE SEQUENCE</scope>
</reference>
<protein>
    <submittedName>
        <fullName evidence="1">Uncharacterized protein</fullName>
    </submittedName>
</protein>
<dbReference type="Proteomes" id="UP000693738">
    <property type="component" value="Unassembled WGS sequence"/>
</dbReference>
<evidence type="ECO:0000313" key="2">
    <source>
        <dbReference type="Proteomes" id="UP000693738"/>
    </source>
</evidence>
<organism evidence="1 2">
    <name type="scientific">Fusarium equiseti</name>
    <name type="common">Fusarium scirpi</name>
    <dbReference type="NCBI Taxonomy" id="61235"/>
    <lineage>
        <taxon>Eukaryota</taxon>
        <taxon>Fungi</taxon>
        <taxon>Dikarya</taxon>
        <taxon>Ascomycota</taxon>
        <taxon>Pezizomycotina</taxon>
        <taxon>Sordariomycetes</taxon>
        <taxon>Hypocreomycetidae</taxon>
        <taxon>Hypocreales</taxon>
        <taxon>Nectriaceae</taxon>
        <taxon>Fusarium</taxon>
        <taxon>Fusarium incarnatum-equiseti species complex</taxon>
    </lineage>
</organism>
<name>A0A8J2NHL8_FUSEQ</name>
<sequence length="539" mass="60370">MTVDNEIQGLRLVKLIGGTADQGTPEARLDGIYRKVLAFPTRNIYKDERSLMFKRYRCILGLVALAFEPPSVATIERLLKREGIRKTLMDFRFILEVPPDDQSAVSFFHMSFRDFLLAKERSGVDFFVDLAQVHHDLFLNCLAILNRSLHQDMCGLADSGFFASEIPKAQIVASPTDDVLASLSEDYMIILWDMETTKIIDQIIFDEGKYIFASARVQMIKRIDVPGTVTYPTEGLAFAGSLPILASANYMGCLRLWDTDVASPAIAKKTRIHSLYFPAGNNTMVLVVSEDCDELLNLQTGARQIFLTDTRAVAFSPAQDLVAFCFKNDTIQFWDGTLTRLIKTFSGFSDVFFPKCGTLVVLMSNNKALLLEYHTLNSQCLIELPRESVLRAGPILTSKAISIVTKSDEKESNKIWLFRCDTGELLWGVENGQLLRKWKADDSIDRSFEGLEANRQHFTIIGGWLPSPTGDNTTSCSTLTKKDTGLLDVEGGWVWQGNNKLLCLPSEFNPDGDFTSAGYVSWPVKAFNNSEMLFKKEAN</sequence>
<dbReference type="EMBL" id="CAJSTJ010000195">
    <property type="protein sequence ID" value="CAG7566003.1"/>
    <property type="molecule type" value="Genomic_DNA"/>
</dbReference>
<proteinExistence type="predicted"/>
<accession>A0A8J2NHL8</accession>
<gene>
    <name evidence="1" type="ORF">FEQUK3_LOCUS11710</name>
</gene>